<evidence type="ECO:0000313" key="1">
    <source>
        <dbReference type="EMBL" id="MET4723854.1"/>
    </source>
</evidence>
<organism evidence="1 2">
    <name type="scientific">Bradyrhizobium japonicum</name>
    <dbReference type="NCBI Taxonomy" id="375"/>
    <lineage>
        <taxon>Bacteria</taxon>
        <taxon>Pseudomonadati</taxon>
        <taxon>Pseudomonadota</taxon>
        <taxon>Alphaproteobacteria</taxon>
        <taxon>Hyphomicrobiales</taxon>
        <taxon>Nitrobacteraceae</taxon>
        <taxon>Bradyrhizobium</taxon>
    </lineage>
</organism>
<dbReference type="Proteomes" id="UP001549291">
    <property type="component" value="Unassembled WGS sequence"/>
</dbReference>
<accession>A0ABV2S3V9</accession>
<keyword evidence="2" id="KW-1185">Reference proteome</keyword>
<gene>
    <name evidence="1" type="ORF">ABIF63_007960</name>
</gene>
<dbReference type="GeneID" id="64067970"/>
<dbReference type="EMBL" id="JBEPTQ010000002">
    <property type="protein sequence ID" value="MET4723854.1"/>
    <property type="molecule type" value="Genomic_DNA"/>
</dbReference>
<comment type="caution">
    <text evidence="1">The sequence shown here is derived from an EMBL/GenBank/DDBJ whole genome shotgun (WGS) entry which is preliminary data.</text>
</comment>
<protein>
    <submittedName>
        <fullName evidence="1">Uncharacterized protein</fullName>
    </submittedName>
</protein>
<name>A0ABV2S3V9_BRAJP</name>
<evidence type="ECO:0000313" key="2">
    <source>
        <dbReference type="Proteomes" id="UP001549291"/>
    </source>
</evidence>
<reference evidence="1 2" key="1">
    <citation type="submission" date="2024-06" db="EMBL/GenBank/DDBJ databases">
        <title>Genomic Encyclopedia of Type Strains, Phase V (KMG-V): Genome sequencing to study the core and pangenomes of soil and plant-associated prokaryotes.</title>
        <authorList>
            <person name="Whitman W."/>
        </authorList>
    </citation>
    <scope>NUCLEOTIDE SEQUENCE [LARGE SCALE GENOMIC DNA]</scope>
    <source>
        <strain evidence="1 2">USDA 160</strain>
    </source>
</reference>
<sequence length="127" mass="14132">MPLKLRFVVTSSVDDERCSIPAFRFIEAQVRLLESGKVLCCNEYEKSEQDHRRDVGTHAGAVLDSGAMVFELREVEHAQNVAGPCIINRISAASRSRSKRYDISPVVRLISLHLAPRSHQAALAGFQ</sequence>
<dbReference type="RefSeq" id="WP_141379174.1">
    <property type="nucleotide sequence ID" value="NZ_BJNK01000026.1"/>
</dbReference>
<proteinExistence type="predicted"/>